<feature type="transmembrane region" description="Helical" evidence="1">
    <location>
        <begin position="12"/>
        <end position="37"/>
    </location>
</feature>
<keyword evidence="3" id="KW-1185">Reference proteome</keyword>
<dbReference type="Proteomes" id="UP000628775">
    <property type="component" value="Unassembled WGS sequence"/>
</dbReference>
<feature type="transmembrane region" description="Helical" evidence="1">
    <location>
        <begin position="43"/>
        <end position="59"/>
    </location>
</feature>
<organism evidence="2 3">
    <name type="scientific">Pullulanibacillus camelliae</name>
    <dbReference type="NCBI Taxonomy" id="1707096"/>
    <lineage>
        <taxon>Bacteria</taxon>
        <taxon>Bacillati</taxon>
        <taxon>Bacillota</taxon>
        <taxon>Bacilli</taxon>
        <taxon>Bacillales</taxon>
        <taxon>Sporolactobacillaceae</taxon>
        <taxon>Pullulanibacillus</taxon>
    </lineage>
</organism>
<keyword evidence="1" id="KW-0472">Membrane</keyword>
<proteinExistence type="predicted"/>
<feature type="transmembrane region" description="Helical" evidence="1">
    <location>
        <begin position="112"/>
        <end position="131"/>
    </location>
</feature>
<evidence type="ECO:0000313" key="2">
    <source>
        <dbReference type="EMBL" id="GGE44620.1"/>
    </source>
</evidence>
<protein>
    <submittedName>
        <fullName evidence="2">Putative HMP/thiamine permease protein YkoE</fullName>
    </submittedName>
</protein>
<dbReference type="PIRSF" id="PIRSF037394">
    <property type="entry name" value="ABC_thiamine-permease_YkoE_prd"/>
    <property type="match status" value="1"/>
</dbReference>
<comment type="caution">
    <text evidence="2">The sequence shown here is derived from an EMBL/GenBank/DDBJ whole genome shotgun (WGS) entry which is preliminary data.</text>
</comment>
<evidence type="ECO:0000256" key="1">
    <source>
        <dbReference type="SAM" id="Phobius"/>
    </source>
</evidence>
<accession>A0A8J3DTR2</accession>
<reference evidence="2" key="2">
    <citation type="submission" date="2020-09" db="EMBL/GenBank/DDBJ databases">
        <authorList>
            <person name="Sun Q."/>
            <person name="Zhou Y."/>
        </authorList>
    </citation>
    <scope>NUCLEOTIDE SEQUENCE</scope>
    <source>
        <strain evidence="2">CGMCC 1.15371</strain>
    </source>
</reference>
<dbReference type="EMBL" id="BMIR01000010">
    <property type="protein sequence ID" value="GGE44620.1"/>
    <property type="molecule type" value="Genomic_DNA"/>
</dbReference>
<dbReference type="InterPro" id="IPR017195">
    <property type="entry name" value="ABC_thiamin-permease_prd"/>
</dbReference>
<sequence length="203" mass="21945">MNWRMREVVLTVILSIVCGIIYLGWSTLSIPISALFGPVGSEWMFGIWVIASPLVAYIIRKPGAALIAEVAAAAVEVLTGSQFGLSSFFVGIFQGIGSELAFALFRYKRFTLIPLVISGILGAFGSTIYDVIANGFGYYSVKLLLTILGLRVLSGAILGGYLAKILADTLCKTGALQAYAIMKERYYGQDQRDAKKHSSSSRL</sequence>
<dbReference type="RefSeq" id="WP_188694202.1">
    <property type="nucleotide sequence ID" value="NZ_BMIR01000010.1"/>
</dbReference>
<keyword evidence="1" id="KW-1133">Transmembrane helix</keyword>
<keyword evidence="1" id="KW-0812">Transmembrane</keyword>
<feature type="transmembrane region" description="Helical" evidence="1">
    <location>
        <begin position="143"/>
        <end position="163"/>
    </location>
</feature>
<name>A0A8J3DTR2_9BACL</name>
<reference evidence="2" key="1">
    <citation type="journal article" date="2014" name="Int. J. Syst. Evol. Microbiol.">
        <title>Complete genome sequence of Corynebacterium casei LMG S-19264T (=DSM 44701T), isolated from a smear-ripened cheese.</title>
        <authorList>
            <consortium name="US DOE Joint Genome Institute (JGI-PGF)"/>
            <person name="Walter F."/>
            <person name="Albersmeier A."/>
            <person name="Kalinowski J."/>
            <person name="Ruckert C."/>
        </authorList>
    </citation>
    <scope>NUCLEOTIDE SEQUENCE</scope>
    <source>
        <strain evidence="2">CGMCC 1.15371</strain>
    </source>
</reference>
<dbReference type="AlphaFoldDB" id="A0A8J3DTR2"/>
<gene>
    <name evidence="2" type="primary">ykoE</name>
    <name evidence="2" type="ORF">GCM10011391_24290</name>
</gene>
<evidence type="ECO:0000313" key="3">
    <source>
        <dbReference type="Proteomes" id="UP000628775"/>
    </source>
</evidence>
<dbReference type="Pfam" id="PF09819">
    <property type="entry name" value="ABC_cobalt"/>
    <property type="match status" value="1"/>
</dbReference>